<evidence type="ECO:0008006" key="3">
    <source>
        <dbReference type="Google" id="ProtNLM"/>
    </source>
</evidence>
<reference evidence="1" key="2">
    <citation type="submission" date="2025-08" db="UniProtKB">
        <authorList>
            <consortium name="Ensembl"/>
        </authorList>
    </citation>
    <scope>IDENTIFICATION</scope>
</reference>
<sequence>METIGEIIPFAKEILNQKPSRGMLKIYMFGTTLAMLGLVGGLMETVCQQFAEDDVADVHTPLVDATHLMVTRRRSSANRLHAS</sequence>
<organism evidence="1 2">
    <name type="scientific">Sphaeramia orbicularis</name>
    <name type="common">orbiculate cardinalfish</name>
    <dbReference type="NCBI Taxonomy" id="375764"/>
    <lineage>
        <taxon>Eukaryota</taxon>
        <taxon>Metazoa</taxon>
        <taxon>Chordata</taxon>
        <taxon>Craniata</taxon>
        <taxon>Vertebrata</taxon>
        <taxon>Euteleostomi</taxon>
        <taxon>Actinopterygii</taxon>
        <taxon>Neopterygii</taxon>
        <taxon>Teleostei</taxon>
        <taxon>Neoteleostei</taxon>
        <taxon>Acanthomorphata</taxon>
        <taxon>Gobiaria</taxon>
        <taxon>Kurtiformes</taxon>
        <taxon>Apogonoidei</taxon>
        <taxon>Apogonidae</taxon>
        <taxon>Apogoninae</taxon>
        <taxon>Sphaeramia</taxon>
    </lineage>
</organism>
<proteinExistence type="predicted"/>
<reference evidence="1" key="3">
    <citation type="submission" date="2025-09" db="UniProtKB">
        <authorList>
            <consortium name="Ensembl"/>
        </authorList>
    </citation>
    <scope>IDENTIFICATION</scope>
</reference>
<evidence type="ECO:0000313" key="2">
    <source>
        <dbReference type="Proteomes" id="UP000472271"/>
    </source>
</evidence>
<dbReference type="Pfam" id="PF15103">
    <property type="entry name" value="G0-G1_switch_2"/>
    <property type="match status" value="1"/>
</dbReference>
<name>A0A672YPJ2_9TELE</name>
<evidence type="ECO:0000313" key="1">
    <source>
        <dbReference type="Ensembl" id="ENSSORP00005006432.1"/>
    </source>
</evidence>
<dbReference type="Proteomes" id="UP000472271">
    <property type="component" value="Chromosome 7"/>
</dbReference>
<dbReference type="PANTHER" id="PTHR15570">
    <property type="entry name" value="G0/G1 SWITCH PROTEIN 2"/>
    <property type="match status" value="1"/>
</dbReference>
<accession>A0A672YPJ2</accession>
<keyword evidence="2" id="KW-1185">Reference proteome</keyword>
<dbReference type="InterPro" id="IPR016821">
    <property type="entry name" value="G0S2"/>
</dbReference>
<dbReference type="Ensembl" id="ENSSORT00005006689.1">
    <property type="protein sequence ID" value="ENSSORP00005006432.1"/>
    <property type="gene ID" value="ENSSORG00005003789.1"/>
</dbReference>
<protein>
    <recommendedName>
        <fullName evidence="3">G0/G1 switch 2</fullName>
    </recommendedName>
</protein>
<reference evidence="1" key="1">
    <citation type="submission" date="2019-06" db="EMBL/GenBank/DDBJ databases">
        <authorList>
            <consortium name="Wellcome Sanger Institute Data Sharing"/>
        </authorList>
    </citation>
    <scope>NUCLEOTIDE SEQUENCE [LARGE SCALE GENOMIC DNA]</scope>
</reference>
<dbReference type="InParanoid" id="A0A672YPJ2"/>
<dbReference type="AlphaFoldDB" id="A0A672YPJ2"/>
<dbReference type="PANTHER" id="PTHR15570:SF2">
    <property type="entry name" value="G0_G1 SWITCH PROTEIN 2"/>
    <property type="match status" value="1"/>
</dbReference>